<evidence type="ECO:0000256" key="3">
    <source>
        <dbReference type="ARBA" id="ARBA00007507"/>
    </source>
</evidence>
<dbReference type="GO" id="GO:0016787">
    <property type="term" value="F:hydrolase activity"/>
    <property type="evidence" value="ECO:0007669"/>
    <property type="project" value="UniProtKB-KW"/>
</dbReference>
<dbReference type="Proteomes" id="UP001610444">
    <property type="component" value="Unassembled WGS sequence"/>
</dbReference>
<sequence length="203" mass="22460">MPRFIFYLVQAVFQLLQKALAIIGTFIHTLKCHLQGKPTHSKILIAGPRNAGKTTLAHKLRTESGGKVDWREIANKRLTFIDTSGFAAPPLSTFLPGTAGMIFMIDATDYDLFPGARRMLDDLLESEEVAGVPVVIFVNKIDHYGAVGPEEFLMLMRLDKNRKEDGTAGLETLRRERAIEVVFGSVVLGQGIGDAIRWLADHV</sequence>
<keyword evidence="5" id="KW-0547">Nucleotide-binding</keyword>
<comment type="caution">
    <text evidence="11">The sequence shown here is derived from an EMBL/GenBank/DDBJ whole genome shotgun (WGS) entry which is preliminary data.</text>
</comment>
<dbReference type="PRINTS" id="PR00328">
    <property type="entry name" value="SAR1GTPBP"/>
</dbReference>
<evidence type="ECO:0000313" key="12">
    <source>
        <dbReference type="Proteomes" id="UP001610444"/>
    </source>
</evidence>
<gene>
    <name evidence="11" type="ORF">BJX68DRAFT_231812</name>
</gene>
<keyword evidence="4" id="KW-0813">Transport</keyword>
<evidence type="ECO:0000256" key="9">
    <source>
        <dbReference type="ARBA" id="ARBA00023034"/>
    </source>
</evidence>
<evidence type="ECO:0000256" key="8">
    <source>
        <dbReference type="ARBA" id="ARBA00022927"/>
    </source>
</evidence>
<keyword evidence="12" id="KW-1185">Reference proteome</keyword>
<dbReference type="Gene3D" id="3.40.50.300">
    <property type="entry name" value="P-loop containing nucleotide triphosphate hydrolases"/>
    <property type="match status" value="1"/>
</dbReference>
<dbReference type="GeneID" id="98154558"/>
<comment type="subcellular location">
    <subcellularLocation>
        <location evidence="1">Endoplasmic reticulum</location>
    </subcellularLocation>
    <subcellularLocation>
        <location evidence="2">Golgi apparatus</location>
    </subcellularLocation>
</comment>
<dbReference type="Pfam" id="PF00025">
    <property type="entry name" value="Arf"/>
    <property type="match status" value="1"/>
</dbReference>
<evidence type="ECO:0000256" key="10">
    <source>
        <dbReference type="ARBA" id="ARBA00023134"/>
    </source>
</evidence>
<dbReference type="RefSeq" id="XP_070901893.1">
    <property type="nucleotide sequence ID" value="XM_071039394.1"/>
</dbReference>
<dbReference type="InterPro" id="IPR006689">
    <property type="entry name" value="Small_GTPase_ARF/SAR"/>
</dbReference>
<dbReference type="PANTHER" id="PTHR45684">
    <property type="entry name" value="RE74312P"/>
    <property type="match status" value="1"/>
</dbReference>
<protein>
    <submittedName>
        <fullName evidence="11">P-loop containing nucleoside triphosphate hydrolase protein</fullName>
    </submittedName>
</protein>
<keyword evidence="8" id="KW-0653">Protein transport</keyword>
<keyword evidence="11" id="KW-0378">Hydrolase</keyword>
<evidence type="ECO:0000256" key="5">
    <source>
        <dbReference type="ARBA" id="ARBA00022741"/>
    </source>
</evidence>
<organism evidence="11 12">
    <name type="scientific">Aspergillus pseudodeflectus</name>
    <dbReference type="NCBI Taxonomy" id="176178"/>
    <lineage>
        <taxon>Eukaryota</taxon>
        <taxon>Fungi</taxon>
        <taxon>Dikarya</taxon>
        <taxon>Ascomycota</taxon>
        <taxon>Pezizomycotina</taxon>
        <taxon>Eurotiomycetes</taxon>
        <taxon>Eurotiomycetidae</taxon>
        <taxon>Eurotiales</taxon>
        <taxon>Aspergillaceae</taxon>
        <taxon>Aspergillus</taxon>
        <taxon>Aspergillus subgen. Nidulantes</taxon>
    </lineage>
</organism>
<accession>A0ABR4KVI2</accession>
<dbReference type="EMBL" id="JBFXLR010000010">
    <property type="protein sequence ID" value="KAL2855237.1"/>
    <property type="molecule type" value="Genomic_DNA"/>
</dbReference>
<evidence type="ECO:0000256" key="7">
    <source>
        <dbReference type="ARBA" id="ARBA00022892"/>
    </source>
</evidence>
<dbReference type="SUPFAM" id="SSF52540">
    <property type="entry name" value="P-loop containing nucleoside triphosphate hydrolases"/>
    <property type="match status" value="1"/>
</dbReference>
<reference evidence="11 12" key="1">
    <citation type="submission" date="2024-07" db="EMBL/GenBank/DDBJ databases">
        <title>Section-level genome sequencing and comparative genomics of Aspergillus sections Usti and Cavernicolus.</title>
        <authorList>
            <consortium name="Lawrence Berkeley National Laboratory"/>
            <person name="Nybo J.L."/>
            <person name="Vesth T.C."/>
            <person name="Theobald S."/>
            <person name="Frisvad J.C."/>
            <person name="Larsen T.O."/>
            <person name="Kjaerboelling I."/>
            <person name="Rothschild-Mancinelli K."/>
            <person name="Lyhne E.K."/>
            <person name="Kogle M.E."/>
            <person name="Barry K."/>
            <person name="Clum A."/>
            <person name="Na H."/>
            <person name="Ledsgaard L."/>
            <person name="Lin J."/>
            <person name="Lipzen A."/>
            <person name="Kuo A."/>
            <person name="Riley R."/>
            <person name="Mondo S."/>
            <person name="LaButti K."/>
            <person name="Haridas S."/>
            <person name="Pangalinan J."/>
            <person name="Salamov A.A."/>
            <person name="Simmons B.A."/>
            <person name="Magnuson J.K."/>
            <person name="Chen J."/>
            <person name="Drula E."/>
            <person name="Henrissat B."/>
            <person name="Wiebenga A."/>
            <person name="Lubbers R.J."/>
            <person name="Gomes A.C."/>
            <person name="Macurrencykelacurrency M.R."/>
            <person name="Stajich J."/>
            <person name="Grigoriev I.V."/>
            <person name="Mortensen U.H."/>
            <person name="De vries R.P."/>
            <person name="Baker S.E."/>
            <person name="Andersen M.R."/>
        </authorList>
    </citation>
    <scope>NUCLEOTIDE SEQUENCE [LARGE SCALE GENOMIC DNA]</scope>
    <source>
        <strain evidence="11 12">CBS 756.74</strain>
    </source>
</reference>
<dbReference type="SMART" id="SM00178">
    <property type="entry name" value="SAR"/>
    <property type="match status" value="1"/>
</dbReference>
<keyword evidence="10" id="KW-0342">GTP-binding</keyword>
<keyword evidence="7" id="KW-0931">ER-Golgi transport</keyword>
<evidence type="ECO:0000256" key="4">
    <source>
        <dbReference type="ARBA" id="ARBA00022448"/>
    </source>
</evidence>
<keyword evidence="6" id="KW-0256">Endoplasmic reticulum</keyword>
<comment type="similarity">
    <text evidence="3">Belongs to the small GTPase superfamily. SAR1 family.</text>
</comment>
<proteinExistence type="inferred from homology"/>
<evidence type="ECO:0000256" key="1">
    <source>
        <dbReference type="ARBA" id="ARBA00004240"/>
    </source>
</evidence>
<evidence type="ECO:0000313" key="11">
    <source>
        <dbReference type="EMBL" id="KAL2855237.1"/>
    </source>
</evidence>
<keyword evidence="9" id="KW-0333">Golgi apparatus</keyword>
<dbReference type="InterPro" id="IPR006687">
    <property type="entry name" value="Small_GTPase_SAR1"/>
</dbReference>
<evidence type="ECO:0000256" key="6">
    <source>
        <dbReference type="ARBA" id="ARBA00022824"/>
    </source>
</evidence>
<name>A0ABR4KVI2_9EURO</name>
<dbReference type="InterPro" id="IPR027417">
    <property type="entry name" value="P-loop_NTPase"/>
</dbReference>
<evidence type="ECO:0000256" key="2">
    <source>
        <dbReference type="ARBA" id="ARBA00004555"/>
    </source>
</evidence>